<comment type="caution">
    <text evidence="1">The sequence shown here is derived from an EMBL/GenBank/DDBJ whole genome shotgun (WGS) entry which is preliminary data.</text>
</comment>
<name>A0ACB6RR24_9PLEO</name>
<sequence length="175" mass="19874">MIFHTAAHLPCRFHPFSSYPEVRLMTVLLHTAYQHQAKPVASSSECRKNRLRISLNAPNVRPRYLGRRFLPEDQKLSVQFSRSCFRSTGTSLQRLSNAALSGSFVLAPHHSCRGRAYFCMEQPARCLLGTNTSDSMYYCRITHDICWRSGVASASEHDRLYVVDLHDLSCAPRLG</sequence>
<protein>
    <submittedName>
        <fullName evidence="1">Uncharacterized protein</fullName>
    </submittedName>
</protein>
<dbReference type="EMBL" id="MU006731">
    <property type="protein sequence ID" value="KAF2624425.1"/>
    <property type="molecule type" value="Genomic_DNA"/>
</dbReference>
<accession>A0ACB6RR24</accession>
<reference evidence="1" key="1">
    <citation type="journal article" date="2020" name="Stud. Mycol.">
        <title>101 Dothideomycetes genomes: a test case for predicting lifestyles and emergence of pathogens.</title>
        <authorList>
            <person name="Haridas S."/>
            <person name="Albert R."/>
            <person name="Binder M."/>
            <person name="Bloem J."/>
            <person name="Labutti K."/>
            <person name="Salamov A."/>
            <person name="Andreopoulos B."/>
            <person name="Baker S."/>
            <person name="Barry K."/>
            <person name="Bills G."/>
            <person name="Bluhm B."/>
            <person name="Cannon C."/>
            <person name="Castanera R."/>
            <person name="Culley D."/>
            <person name="Daum C."/>
            <person name="Ezra D."/>
            <person name="Gonzalez J."/>
            <person name="Henrissat B."/>
            <person name="Kuo A."/>
            <person name="Liang C."/>
            <person name="Lipzen A."/>
            <person name="Lutzoni F."/>
            <person name="Magnuson J."/>
            <person name="Mondo S."/>
            <person name="Nolan M."/>
            <person name="Ohm R."/>
            <person name="Pangilinan J."/>
            <person name="Park H.-J."/>
            <person name="Ramirez L."/>
            <person name="Alfaro M."/>
            <person name="Sun H."/>
            <person name="Tritt A."/>
            <person name="Yoshinaga Y."/>
            <person name="Zwiers L.-H."/>
            <person name="Turgeon B."/>
            <person name="Goodwin S."/>
            <person name="Spatafora J."/>
            <person name="Crous P."/>
            <person name="Grigoriev I."/>
        </authorList>
    </citation>
    <scope>NUCLEOTIDE SEQUENCE</scope>
    <source>
        <strain evidence="1">CBS 525.71</strain>
    </source>
</reference>
<evidence type="ECO:0000313" key="1">
    <source>
        <dbReference type="EMBL" id="KAF2624425.1"/>
    </source>
</evidence>
<gene>
    <name evidence="1" type="ORF">BU25DRAFT_161059</name>
</gene>
<keyword evidence="2" id="KW-1185">Reference proteome</keyword>
<evidence type="ECO:0000313" key="2">
    <source>
        <dbReference type="Proteomes" id="UP000799754"/>
    </source>
</evidence>
<organism evidence="1 2">
    <name type="scientific">Macroventuria anomochaeta</name>
    <dbReference type="NCBI Taxonomy" id="301207"/>
    <lineage>
        <taxon>Eukaryota</taxon>
        <taxon>Fungi</taxon>
        <taxon>Dikarya</taxon>
        <taxon>Ascomycota</taxon>
        <taxon>Pezizomycotina</taxon>
        <taxon>Dothideomycetes</taxon>
        <taxon>Pleosporomycetidae</taxon>
        <taxon>Pleosporales</taxon>
        <taxon>Pleosporineae</taxon>
        <taxon>Didymellaceae</taxon>
        <taxon>Macroventuria</taxon>
    </lineage>
</organism>
<dbReference type="Proteomes" id="UP000799754">
    <property type="component" value="Unassembled WGS sequence"/>
</dbReference>
<proteinExistence type="predicted"/>